<feature type="compositionally biased region" description="Basic residues" evidence="1">
    <location>
        <begin position="106"/>
        <end position="116"/>
    </location>
</feature>
<evidence type="ECO:0000256" key="1">
    <source>
        <dbReference type="SAM" id="MobiDB-lite"/>
    </source>
</evidence>
<comment type="caution">
    <text evidence="3">The sequence shown here is derived from an EMBL/GenBank/DDBJ whole genome shotgun (WGS) entry which is preliminary data.</text>
</comment>
<dbReference type="InterPro" id="IPR025973">
    <property type="entry name" value="Cys_rich_VLP_dom"/>
</dbReference>
<evidence type="ECO:0000313" key="3">
    <source>
        <dbReference type="EMBL" id="MCB7385755.1"/>
    </source>
</evidence>
<accession>A0ABS8DBG6</accession>
<reference evidence="3 4" key="1">
    <citation type="submission" date="2021-10" db="EMBL/GenBank/DDBJ databases">
        <title>Collection of gut derived symbiotic bacterial strains cultured from healthy donors.</title>
        <authorList>
            <person name="Lin H."/>
            <person name="Littmann E."/>
            <person name="Kohout C."/>
            <person name="Pamer E.G."/>
        </authorList>
    </citation>
    <scope>NUCLEOTIDE SEQUENCE [LARGE SCALE GENOMIC DNA]</scope>
    <source>
        <strain evidence="3 4">DFI.1.165</strain>
    </source>
</reference>
<proteinExistence type="predicted"/>
<feature type="domain" description="Cysteine-rich VLP" evidence="2">
    <location>
        <begin position="6"/>
        <end position="59"/>
    </location>
</feature>
<dbReference type="Pfam" id="PF14194">
    <property type="entry name" value="Cys_rich_VLP"/>
    <property type="match status" value="1"/>
</dbReference>
<organism evidence="3 4">
    <name type="scientific">Bariatricus massiliensis</name>
    <dbReference type="NCBI Taxonomy" id="1745713"/>
    <lineage>
        <taxon>Bacteria</taxon>
        <taxon>Bacillati</taxon>
        <taxon>Bacillota</taxon>
        <taxon>Clostridia</taxon>
        <taxon>Lachnospirales</taxon>
        <taxon>Lachnospiraceae</taxon>
        <taxon>Bariatricus</taxon>
    </lineage>
</organism>
<dbReference type="Proteomes" id="UP001299546">
    <property type="component" value="Unassembled WGS sequence"/>
</dbReference>
<protein>
    <submittedName>
        <fullName evidence="3">Cysteine-rich VLP domain-containing protein</fullName>
    </submittedName>
</protein>
<dbReference type="EMBL" id="JAJCIS010000001">
    <property type="protein sequence ID" value="MCB7385755.1"/>
    <property type="molecule type" value="Genomic_DNA"/>
</dbReference>
<feature type="region of interest" description="Disordered" evidence="1">
    <location>
        <begin position="105"/>
        <end position="125"/>
    </location>
</feature>
<evidence type="ECO:0000313" key="4">
    <source>
        <dbReference type="Proteomes" id="UP001299546"/>
    </source>
</evidence>
<name>A0ABS8DBG6_9FIRM</name>
<dbReference type="RefSeq" id="WP_066731649.1">
    <property type="nucleotide sequence ID" value="NZ_JAJCIQ010000001.1"/>
</dbReference>
<evidence type="ECO:0000259" key="2">
    <source>
        <dbReference type="Pfam" id="PF14194"/>
    </source>
</evidence>
<gene>
    <name evidence="3" type="ORF">LIZ65_00500</name>
</gene>
<sequence>MCRKLTRDERRTIRKLVTGGCANYDSEYGCLPLDCPCYMLDKCWTGAYCRYFREAVLPLAPMLESAITGEGAAPASRPCAVCGRSFLPEGRQTYCSETCKVEGNRRKSRERVRKMREKTGGGRYD</sequence>
<keyword evidence="4" id="KW-1185">Reference proteome</keyword>